<feature type="region of interest" description="Disordered" evidence="8">
    <location>
        <begin position="513"/>
        <end position="576"/>
    </location>
</feature>
<protein>
    <recommendedName>
        <fullName evidence="10">FAD-binding PCMH-type domain-containing protein</fullName>
    </recommendedName>
</protein>
<keyword evidence="5" id="KW-0274">FAD</keyword>
<dbReference type="InterPro" id="IPR012951">
    <property type="entry name" value="BBE"/>
</dbReference>
<evidence type="ECO:0000313" key="12">
    <source>
        <dbReference type="Proteomes" id="UP001552299"/>
    </source>
</evidence>
<keyword evidence="12" id="KW-1185">Reference proteome</keyword>
<accession>A0ABD0UEQ2</accession>
<dbReference type="InterPro" id="IPR036318">
    <property type="entry name" value="FAD-bd_PCMH-like_sf"/>
</dbReference>
<feature type="compositionally biased region" description="Basic and acidic residues" evidence="8">
    <location>
        <begin position="696"/>
        <end position="709"/>
    </location>
</feature>
<feature type="chain" id="PRO_5044786005" description="FAD-binding PCMH-type domain-containing protein" evidence="9">
    <location>
        <begin position="26"/>
        <end position="1742"/>
    </location>
</feature>
<keyword evidence="3" id="KW-0285">Flavoprotein</keyword>
<evidence type="ECO:0000256" key="5">
    <source>
        <dbReference type="ARBA" id="ARBA00022827"/>
    </source>
</evidence>
<sequence>MNLPLKISYSIPLILSLLFLHPSISHPTVIPAHHSLLQCLYNHSIPHTLIFTPKSTNFTATLFSSARNPRIIFDHHSPKPFLIITPTQESHAQAAVLCSKHLNFQLITRSGGHDYEGLSYSTTLGPFLILDLFNLRSISFNADNTVWVQSGATLGELYFSIASKSRTLAFPAGFCPTVGVGGHISGGGIGTIMRQHGIAADHVVDIRIIQADGEILERESMEEDLFWALRGGGGASFGVILAYKINLVQVPPKVTVFSKSLTSILGATKVVAKWQQVAYRVDKRLYINAVLNVTNESVQVTFSGLFLGELSELRLIMEQSLTELQMASKDCKEMSWIESQIIFSTFPVSSINSSQPLSILLDRSPRSLNPSFKVKSDIVTEPIAEQSWEEVWKYILKGDKQLVMLIEPFGGKVAEIAETETPFPHRNGSLFVIQYILAWNETGEKVAKKHINWLRGFYKFMAPFVSKKPRAAFLNFRDLDLGRNTEGMISYDKAKIWGKKYYKVNFKRLAYANSTGPPPKARSSAGPPPEARRSSRPPSEAQHSVGPPPEARRSVGPPPEARRSAGPHLRPDVLPNHHLRPDILSDHHLRPVILLDHHMRPDVLPDHHLKPEVTSYHHLRLEAPPDHRLRDYIGPPLEARNCTGPPPDAQSYTGPPLDAQNSARPPPEARKVMTDDHHPSRDPMTKGDSRPAAQNEGERGSSKGARSDDVVSTVTGDSLIVFYKKFHFPNDLVAKVPKRSDRACLPPPGYLTISESSLRAGLRFPPPLELIDIFARCGVSLAQFSHRAMSVMMGLIVFFRDRAAVLTPEYLLRMGQFILDTQGRVTFRSKWLDMCTRDPLKSWAHAFFYVKNDWGLIEKWGPTRPFACREEDILRTLNIPDVEHLLFEVHYLTKYIEEEFLFKVGLSIQVGRSEAKKLNKSSKVHEPPAPSSEVHSKRKNDDPPALLKKKKLEGISTSTSLVLLDSSPAKLHVPGEVLKHQCLGCRKADDLLSRHMELEVELTQTLTEWNDEFVKVKYLQGEYKRKCNQKTKEVKVLEAELTDCRTELANIMTATSLKNQQVDRLQIELVEAQETIEKLLKDQNIFGEKVAKLEAENKKSRTLIAEKEAALFGLESLRVIEDFKKSIAFKTIIQDHVQEAREHIYDVEVKALEQQCMDEGFTRGFLKGVRLVQRKAEVKIDGLTTSQASEDPSSDLDGAEIESELRKAFSSDDESVSYSIPLLLSLLFLHPSISHPIVIPAHHSLLQCLYNHSIPHTLIFTPKSTNFTATLFSSAINPRIIFDHHSPKPFLIITPTQESHAQAAVLCSKHLNFQLITRSGGHDYEGLSYSTTLGPFLILDLFNLRSISFNADNTVWVQSGATLGELYFSIASKSRTLAFPAGFCRTVGVGGHISGGGIGTIMRQHGIAADHVVDIRIIKADGEILEKESMEEDLFWALRGGGGASFGVILAYKINLVQVPPKVTVFSKSLTSILGATKVVAKWQQVAYRVDKRLYINALLNVTNETMQVTFSGLFLGELPELHLIMEQSLPELQMASKDCKEISWIESQIILSTFPVSSINSSQPLSILLDRSPRALHPSFKVKSDIVTEPIVEQSWEKIWKYILKGDEQLVMIIEPLGGKVAEIGETETPFPHRNGSLFVIQYILSWNGTGEKVAKKHINWLRGFYKFMSPFVSKKPRAAYLNFRDLDLGRNTEGMISYDKAKIWGKKYYNVNFKRLAYAKFKTDPDNFFKNEQSIPPWIF</sequence>
<feature type="region of interest" description="Disordered" evidence="8">
    <location>
        <begin position="627"/>
        <end position="710"/>
    </location>
</feature>
<dbReference type="PANTHER" id="PTHR32448">
    <property type="entry name" value="OS08G0158400 PROTEIN"/>
    <property type="match status" value="1"/>
</dbReference>
<evidence type="ECO:0000256" key="2">
    <source>
        <dbReference type="ARBA" id="ARBA00005466"/>
    </source>
</evidence>
<dbReference type="InterPro" id="IPR016166">
    <property type="entry name" value="FAD-bd_PCMH"/>
</dbReference>
<feature type="domain" description="FAD-binding PCMH-type" evidence="10">
    <location>
        <begin position="76"/>
        <end position="250"/>
    </location>
</feature>
<evidence type="ECO:0000313" key="11">
    <source>
        <dbReference type="EMBL" id="KAL0908787.1"/>
    </source>
</evidence>
<dbReference type="SUPFAM" id="SSF56176">
    <property type="entry name" value="FAD-binding/transporter-associated domain-like"/>
    <property type="match status" value="2"/>
</dbReference>
<feature type="coiled-coil region" evidence="7">
    <location>
        <begin position="1020"/>
        <end position="1110"/>
    </location>
</feature>
<feature type="domain" description="FAD-binding PCMH-type" evidence="10">
    <location>
        <begin position="1285"/>
        <end position="1459"/>
    </location>
</feature>
<dbReference type="Gene3D" id="3.30.43.10">
    <property type="entry name" value="Uridine Diphospho-n-acetylenolpyruvylglucosamine Reductase, domain 2"/>
    <property type="match status" value="2"/>
</dbReference>
<evidence type="ECO:0000256" key="8">
    <source>
        <dbReference type="SAM" id="MobiDB-lite"/>
    </source>
</evidence>
<feature type="region of interest" description="Disordered" evidence="8">
    <location>
        <begin position="917"/>
        <end position="946"/>
    </location>
</feature>
<comment type="similarity">
    <text evidence="2">Belongs to the oxygen-dependent FAD-linked oxidoreductase family.</text>
</comment>
<evidence type="ECO:0000256" key="3">
    <source>
        <dbReference type="ARBA" id="ARBA00022630"/>
    </source>
</evidence>
<evidence type="ECO:0000256" key="9">
    <source>
        <dbReference type="SAM" id="SignalP"/>
    </source>
</evidence>
<evidence type="ECO:0000256" key="6">
    <source>
        <dbReference type="ARBA" id="ARBA00023180"/>
    </source>
</evidence>
<evidence type="ECO:0000256" key="1">
    <source>
        <dbReference type="ARBA" id="ARBA00001974"/>
    </source>
</evidence>
<dbReference type="EMBL" id="JANQDX010000017">
    <property type="protein sequence ID" value="KAL0908787.1"/>
    <property type="molecule type" value="Genomic_DNA"/>
</dbReference>
<feature type="signal peptide" evidence="9">
    <location>
        <begin position="1"/>
        <end position="25"/>
    </location>
</feature>
<dbReference type="Pfam" id="PF08031">
    <property type="entry name" value="BBE"/>
    <property type="match status" value="2"/>
</dbReference>
<dbReference type="Proteomes" id="UP001552299">
    <property type="component" value="Unassembled WGS sequence"/>
</dbReference>
<proteinExistence type="inferred from homology"/>
<dbReference type="Gene3D" id="3.30.465.10">
    <property type="match status" value="2"/>
</dbReference>
<reference evidence="11 12" key="1">
    <citation type="journal article" date="2024" name="Plant Biotechnol. J.">
        <title>Dendrobium thyrsiflorum genome and its molecular insights into genes involved in important horticultural traits.</title>
        <authorList>
            <person name="Chen B."/>
            <person name="Wang J.Y."/>
            <person name="Zheng P.J."/>
            <person name="Li K.L."/>
            <person name="Liang Y.M."/>
            <person name="Chen X.F."/>
            <person name="Zhang C."/>
            <person name="Zhao X."/>
            <person name="He X."/>
            <person name="Zhang G.Q."/>
            <person name="Liu Z.J."/>
            <person name="Xu Q."/>
        </authorList>
    </citation>
    <scope>NUCLEOTIDE SEQUENCE [LARGE SCALE GENOMIC DNA]</scope>
    <source>
        <strain evidence="11">GZMU011</strain>
    </source>
</reference>
<evidence type="ECO:0000256" key="7">
    <source>
        <dbReference type="SAM" id="Coils"/>
    </source>
</evidence>
<evidence type="ECO:0000256" key="4">
    <source>
        <dbReference type="ARBA" id="ARBA00022729"/>
    </source>
</evidence>
<dbReference type="Pfam" id="PF01565">
    <property type="entry name" value="FAD_binding_4"/>
    <property type="match status" value="2"/>
</dbReference>
<dbReference type="InterPro" id="IPR016167">
    <property type="entry name" value="FAD-bd_PCMH_sub1"/>
</dbReference>
<dbReference type="InterPro" id="IPR006094">
    <property type="entry name" value="Oxid_FAD_bind_N"/>
</dbReference>
<feature type="compositionally biased region" description="Basic and acidic residues" evidence="8">
    <location>
        <begin position="667"/>
        <end position="689"/>
    </location>
</feature>
<keyword evidence="7" id="KW-0175">Coiled coil</keyword>
<comment type="caution">
    <text evidence="11">The sequence shown here is derived from an EMBL/GenBank/DDBJ whole genome shotgun (WGS) entry which is preliminary data.</text>
</comment>
<organism evidence="11 12">
    <name type="scientific">Dendrobium thyrsiflorum</name>
    <name type="common">Pinecone-like raceme dendrobium</name>
    <name type="synonym">Orchid</name>
    <dbReference type="NCBI Taxonomy" id="117978"/>
    <lineage>
        <taxon>Eukaryota</taxon>
        <taxon>Viridiplantae</taxon>
        <taxon>Streptophyta</taxon>
        <taxon>Embryophyta</taxon>
        <taxon>Tracheophyta</taxon>
        <taxon>Spermatophyta</taxon>
        <taxon>Magnoliopsida</taxon>
        <taxon>Liliopsida</taxon>
        <taxon>Asparagales</taxon>
        <taxon>Orchidaceae</taxon>
        <taxon>Epidendroideae</taxon>
        <taxon>Malaxideae</taxon>
        <taxon>Dendrobiinae</taxon>
        <taxon>Dendrobium</taxon>
    </lineage>
</organism>
<dbReference type="InterPro" id="IPR016169">
    <property type="entry name" value="FAD-bd_PCMH_sub2"/>
</dbReference>
<keyword evidence="4 9" id="KW-0732">Signal</keyword>
<keyword evidence="6" id="KW-0325">Glycoprotein</keyword>
<comment type="cofactor">
    <cofactor evidence="1">
        <name>FAD</name>
        <dbReference type="ChEBI" id="CHEBI:57692"/>
    </cofactor>
</comment>
<dbReference type="PROSITE" id="PS51387">
    <property type="entry name" value="FAD_PCMH"/>
    <property type="match status" value="2"/>
</dbReference>
<evidence type="ECO:0000259" key="10">
    <source>
        <dbReference type="PROSITE" id="PS51387"/>
    </source>
</evidence>
<gene>
    <name evidence="11" type="ORF">M5K25_023296</name>
</gene>
<name>A0ABD0UEQ2_DENTH</name>
<dbReference type="Gene3D" id="3.40.462.20">
    <property type="match status" value="2"/>
</dbReference>